<dbReference type="RefSeq" id="WP_075858680.1">
    <property type="nucleotide sequence ID" value="NZ_BDJK01000009.1"/>
</dbReference>
<accession>A0A1L8CTE7</accession>
<proteinExistence type="predicted"/>
<dbReference type="PANTHER" id="PTHR42867:SF1">
    <property type="entry name" value="MEMBRANE PROTEIN-RELATED"/>
    <property type="match status" value="1"/>
</dbReference>
<feature type="transmembrane region" description="Helical" evidence="1">
    <location>
        <begin position="190"/>
        <end position="209"/>
    </location>
</feature>
<dbReference type="AlphaFoldDB" id="A0A1L8CTE7"/>
<sequence>MKFNYGGQAVIEGVMMRGPEKWAVAVRTPSGKIEIEERPVAAAVNSKFFKLPLIRGLVALYDALVLGIEALVYSANQAVEEEEEKLNKGELGVSMLLAFALGIGLFVVLPTWAAHASAPVIKAYWAQNLVEGVIRVILFFLYVWAIGRVEDIQRVFAYHGAEHKTIHAYEAGDELTVENVRKYTTLHPRCGTSFLLIVMIVSIIIFSLLGDQNLLGRILSRIILIPVVAGVSYEVLKGSAQISNTLLGKVLTAPGLWLQKLTTREPDDSMLEVAITSLKAVIKDEVKA</sequence>
<dbReference type="OrthoDB" id="9784805at2"/>
<reference evidence="3" key="1">
    <citation type="submission" date="2016-12" db="EMBL/GenBank/DDBJ databases">
        <title>Draft Genome Sequences od Carboxydothermus pertinax and islandicus, Hydrogenogenic Carboxydotrophic Bacteria.</title>
        <authorList>
            <person name="Fukuyama Y."/>
            <person name="Ohmae K."/>
            <person name="Yoneda Y."/>
            <person name="Yoshida T."/>
            <person name="Sako Y."/>
        </authorList>
    </citation>
    <scope>NUCLEOTIDE SEQUENCE [LARGE SCALE GENOMIC DNA]</scope>
    <source>
        <strain evidence="3">Ug1</strain>
    </source>
</reference>
<name>A0A1L8CTE7_9THEO</name>
<dbReference type="Proteomes" id="UP000187485">
    <property type="component" value="Unassembled WGS sequence"/>
</dbReference>
<evidence type="ECO:0000313" key="2">
    <source>
        <dbReference type="EMBL" id="GAV22191.1"/>
    </source>
</evidence>
<feature type="transmembrane region" description="Helical" evidence="1">
    <location>
        <begin position="125"/>
        <end position="145"/>
    </location>
</feature>
<keyword evidence="1" id="KW-1133">Transmembrane helix</keyword>
<dbReference type="InterPro" id="IPR010787">
    <property type="entry name" value="DUF1385"/>
</dbReference>
<dbReference type="STRING" id="870242.cpu_07010"/>
<feature type="transmembrane region" description="Helical" evidence="1">
    <location>
        <begin position="215"/>
        <end position="236"/>
    </location>
</feature>
<keyword evidence="3" id="KW-1185">Reference proteome</keyword>
<comment type="caution">
    <text evidence="2">The sequence shown here is derived from an EMBL/GenBank/DDBJ whole genome shotgun (WGS) entry which is preliminary data.</text>
</comment>
<organism evidence="2 3">
    <name type="scientific">Carboxydothermus pertinax</name>
    <dbReference type="NCBI Taxonomy" id="870242"/>
    <lineage>
        <taxon>Bacteria</taxon>
        <taxon>Bacillati</taxon>
        <taxon>Bacillota</taxon>
        <taxon>Clostridia</taxon>
        <taxon>Thermoanaerobacterales</taxon>
        <taxon>Thermoanaerobacteraceae</taxon>
        <taxon>Carboxydothermus</taxon>
    </lineage>
</organism>
<evidence type="ECO:0000256" key="1">
    <source>
        <dbReference type="SAM" id="Phobius"/>
    </source>
</evidence>
<keyword evidence="1" id="KW-0812">Transmembrane</keyword>
<keyword evidence="1" id="KW-0472">Membrane</keyword>
<dbReference type="PANTHER" id="PTHR42867">
    <property type="entry name" value="MEMBRANE PROTEIN-RELATED"/>
    <property type="match status" value="1"/>
</dbReference>
<gene>
    <name evidence="2" type="ORF">cpu_07010</name>
</gene>
<protein>
    <submittedName>
        <fullName evidence="2">Membrane protein</fullName>
    </submittedName>
</protein>
<evidence type="ECO:0000313" key="3">
    <source>
        <dbReference type="Proteomes" id="UP000187485"/>
    </source>
</evidence>
<dbReference type="EMBL" id="BDJK01000009">
    <property type="protein sequence ID" value="GAV22191.1"/>
    <property type="molecule type" value="Genomic_DNA"/>
</dbReference>
<dbReference type="Pfam" id="PF07136">
    <property type="entry name" value="DUF1385"/>
    <property type="match status" value="1"/>
</dbReference>
<feature type="transmembrane region" description="Helical" evidence="1">
    <location>
        <begin position="93"/>
        <end position="113"/>
    </location>
</feature>